<dbReference type="RefSeq" id="WP_343780862.1">
    <property type="nucleotide sequence ID" value="NZ_BAAACZ010000001.1"/>
</dbReference>
<dbReference type="Proteomes" id="UP001500740">
    <property type="component" value="Unassembled WGS sequence"/>
</dbReference>
<evidence type="ECO:0000313" key="2">
    <source>
        <dbReference type="Proteomes" id="UP001500740"/>
    </source>
</evidence>
<organism evidence="1 2">
    <name type="scientific">Alkalibacillus silvisoli</name>
    <dbReference type="NCBI Taxonomy" id="392823"/>
    <lineage>
        <taxon>Bacteria</taxon>
        <taxon>Bacillati</taxon>
        <taxon>Bacillota</taxon>
        <taxon>Bacilli</taxon>
        <taxon>Bacillales</taxon>
        <taxon>Bacillaceae</taxon>
        <taxon>Alkalibacillus</taxon>
    </lineage>
</organism>
<dbReference type="EMBL" id="BAAACZ010000001">
    <property type="protein sequence ID" value="GAA0449919.1"/>
    <property type="molecule type" value="Genomic_DNA"/>
</dbReference>
<sequence length="187" mass="22236">MRKALLILTLMIAYTTYHFTFHYFDLHSYEENPNNGEANDLEIHEETTTKFVEEDYLEASYTEDVVNLNETNLMKQYETQFEDLEQSILHDIEDLRDEVLEEVDSEQNILTQGMNFLKYERQATEIEEQADERFNQLKADMEAAAFDHLIPEQAVDDIIDQYETRKSEIKNSIFDEVNEWLSKNEEI</sequence>
<reference evidence="2" key="1">
    <citation type="journal article" date="2019" name="Int. J. Syst. Evol. Microbiol.">
        <title>The Global Catalogue of Microorganisms (GCM) 10K type strain sequencing project: providing services to taxonomists for standard genome sequencing and annotation.</title>
        <authorList>
            <consortium name="The Broad Institute Genomics Platform"/>
            <consortium name="The Broad Institute Genome Sequencing Center for Infectious Disease"/>
            <person name="Wu L."/>
            <person name="Ma J."/>
        </authorList>
    </citation>
    <scope>NUCLEOTIDE SEQUENCE [LARGE SCALE GENOMIC DNA]</scope>
    <source>
        <strain evidence="2">JCM 14193</strain>
    </source>
</reference>
<protein>
    <submittedName>
        <fullName evidence="1">Uncharacterized protein</fullName>
    </submittedName>
</protein>
<name>A0ABP3JD59_9BACI</name>
<keyword evidence="2" id="KW-1185">Reference proteome</keyword>
<proteinExistence type="predicted"/>
<gene>
    <name evidence="1" type="ORF">GCM10008935_00420</name>
</gene>
<comment type="caution">
    <text evidence="1">The sequence shown here is derived from an EMBL/GenBank/DDBJ whole genome shotgun (WGS) entry which is preliminary data.</text>
</comment>
<accession>A0ABP3JD59</accession>
<evidence type="ECO:0000313" key="1">
    <source>
        <dbReference type="EMBL" id="GAA0449919.1"/>
    </source>
</evidence>